<keyword evidence="11" id="KW-0282">Flagellum</keyword>
<protein>
    <recommendedName>
        <fullName evidence="4">Flagellar hook-associated protein 1</fullName>
    </recommendedName>
</protein>
<feature type="domain" description="Flagellar hook-associated protein 1 D2-like" evidence="9">
    <location>
        <begin position="342"/>
        <end position="421"/>
    </location>
</feature>
<comment type="subcellular location">
    <subcellularLocation>
        <location evidence="1">Bacterial flagellum</location>
    </subcellularLocation>
    <subcellularLocation>
        <location evidence="2">Secreted</location>
    </subcellularLocation>
</comment>
<organism evidence="11 12">
    <name type="scientific">Pseudomonas eucalypticola</name>
    <dbReference type="NCBI Taxonomy" id="2599595"/>
    <lineage>
        <taxon>Bacteria</taxon>
        <taxon>Pseudomonadati</taxon>
        <taxon>Pseudomonadota</taxon>
        <taxon>Gammaproteobacteria</taxon>
        <taxon>Pseudomonadales</taxon>
        <taxon>Pseudomonadaceae</taxon>
        <taxon>Pseudomonas</taxon>
    </lineage>
</organism>
<dbReference type="GO" id="GO:0009424">
    <property type="term" value="C:bacterial-type flagellum hook"/>
    <property type="evidence" value="ECO:0007669"/>
    <property type="project" value="InterPro"/>
</dbReference>
<proteinExistence type="inferred from homology"/>
<dbReference type="InterPro" id="IPR019776">
    <property type="entry name" value="Flagellar_basal_body_rod_CS"/>
</dbReference>
<dbReference type="GO" id="GO:0005576">
    <property type="term" value="C:extracellular region"/>
    <property type="evidence" value="ECO:0007669"/>
    <property type="project" value="UniProtKB-SubCell"/>
</dbReference>
<feature type="domain" description="Flagellar hook-associated protein FlgK helical" evidence="10">
    <location>
        <begin position="94"/>
        <end position="324"/>
    </location>
</feature>
<name>A0A7D5H4G2_9PSED</name>
<dbReference type="InterPro" id="IPR049119">
    <property type="entry name" value="FlgK_D2-like"/>
</dbReference>
<dbReference type="PROSITE" id="PS00588">
    <property type="entry name" value="FLAGELLA_BB_ROD"/>
    <property type="match status" value="1"/>
</dbReference>
<evidence type="ECO:0000256" key="1">
    <source>
        <dbReference type="ARBA" id="ARBA00004365"/>
    </source>
</evidence>
<reference evidence="11 12" key="1">
    <citation type="submission" date="2020-06" db="EMBL/GenBank/DDBJ databases">
        <title>Pseudomonas eucalypticola sp. nov., an endophyte of Eucalyptus dunnii leaves with biocontrol ability of eucalyptus leaf blight.</title>
        <authorList>
            <person name="Liu Y."/>
            <person name="Song Z."/>
            <person name="Zeng H."/>
            <person name="Lu M."/>
            <person name="Wang X."/>
            <person name="Lian X."/>
            <person name="Zhang Q."/>
        </authorList>
    </citation>
    <scope>NUCLEOTIDE SEQUENCE [LARGE SCALE GENOMIC DNA]</scope>
    <source>
        <strain evidence="11 12">NP-1</strain>
    </source>
</reference>
<dbReference type="RefSeq" id="WP_176570114.1">
    <property type="nucleotide sequence ID" value="NZ_CP056030.1"/>
</dbReference>
<evidence type="ECO:0000259" key="10">
    <source>
        <dbReference type="Pfam" id="PF22638"/>
    </source>
</evidence>
<dbReference type="SUPFAM" id="SSF64518">
    <property type="entry name" value="Phase 1 flagellin"/>
    <property type="match status" value="2"/>
</dbReference>
<dbReference type="KEGG" id="pez:HWQ56_07300"/>
<dbReference type="InterPro" id="IPR010930">
    <property type="entry name" value="Flg_bb/hook_C_dom"/>
</dbReference>
<dbReference type="InterPro" id="IPR053927">
    <property type="entry name" value="FlgK_helical"/>
</dbReference>
<feature type="domain" description="Flagellar basal-body/hook protein C-terminal" evidence="8">
    <location>
        <begin position="643"/>
        <end position="681"/>
    </location>
</feature>
<dbReference type="GO" id="GO:0005198">
    <property type="term" value="F:structural molecule activity"/>
    <property type="evidence" value="ECO:0007669"/>
    <property type="project" value="InterPro"/>
</dbReference>
<keyword evidence="11" id="KW-0966">Cell projection</keyword>
<evidence type="ECO:0000256" key="6">
    <source>
        <dbReference type="ARBA" id="ARBA00023143"/>
    </source>
</evidence>
<accession>A0A7D5H4G2</accession>
<feature type="domain" description="Flagellar basal body rod protein N-terminal" evidence="7">
    <location>
        <begin position="7"/>
        <end position="34"/>
    </location>
</feature>
<dbReference type="PANTHER" id="PTHR30033:SF1">
    <property type="entry name" value="FLAGELLAR HOOK-ASSOCIATED PROTEIN 1"/>
    <property type="match status" value="1"/>
</dbReference>
<gene>
    <name evidence="11" type="primary">flgK</name>
    <name evidence="11" type="ORF">HWQ56_07300</name>
</gene>
<dbReference type="PRINTS" id="PR01005">
    <property type="entry name" value="FLGHOOKAP1"/>
</dbReference>
<evidence type="ECO:0000313" key="12">
    <source>
        <dbReference type="Proteomes" id="UP000509568"/>
    </source>
</evidence>
<dbReference type="InterPro" id="IPR001444">
    <property type="entry name" value="Flag_bb_rod_N"/>
</dbReference>
<dbReference type="NCBIfam" id="TIGR02492">
    <property type="entry name" value="flgK_ends"/>
    <property type="match status" value="1"/>
</dbReference>
<sequence>MANLISIGLSGLSATQTALNTTSNNISNAATTGYSRQSTITTAGALQSIGGAGYVGTGTTLSEVRRIYNSYLQNQVNSSTSLDSEAQSYSTQINTLDSLLSDSSTGITSVLSSFYSALQSVSSTPSDTSARQLLLTSANTLSNRFNSISSQLTQQNTDINTQLSTLTGQVNQLSTSIASLNKQITQLSANGSPTSLLDARDEAVRQLNELVGVTVQTSSNGTGYDVYLGTGQALVSGNTSNTLTAQPSSTDPSQYSLAVNYGSYSADVTSVVSGGEIGGLLRYRSDVLTPTTNALGRLAMVVSDTINTQLGQGVDANGDFGSSLYSSLNTASAMAQRSIAASTNNTATGNLNVSIDDTSALTTYDYQVNFTSADDYTVTRSDGTAMGSYKLSDDPAPVIDGFSVAMNGTAPSAGDSFKITPTRSGASDITTVMTDSTKLAMAGALSATSGSANSGTGTITQPTLTTALDINGGTDTAAQEAGIKTSMPVKLVFDTASGGAQTYTVFDSKGNSIGTGSIVPGQSNDLSVTVPLTDASGNAVTDSDGNAMSASFSMTVAGSPASGDSYSVAFNSDGTSDNRNAAALLTQQTASTVGTANGATGSSVTNAYAALVEGVGAMASQATIDTTATAAVLTSATDSRDSVSGVNLDEEAANLVKFQQYYTASSQIIKTAQTIFQTLISSL</sequence>
<keyword evidence="12" id="KW-1185">Reference proteome</keyword>
<keyword evidence="6" id="KW-0975">Bacterial flagellum</keyword>
<dbReference type="Gene3D" id="1.20.1170.10">
    <property type="match status" value="1"/>
</dbReference>
<dbReference type="GO" id="GO:0044780">
    <property type="term" value="P:bacterial-type flagellum assembly"/>
    <property type="evidence" value="ECO:0007669"/>
    <property type="project" value="InterPro"/>
</dbReference>
<keyword evidence="11" id="KW-0969">Cilium</keyword>
<evidence type="ECO:0000256" key="3">
    <source>
        <dbReference type="ARBA" id="ARBA00009677"/>
    </source>
</evidence>
<dbReference type="Pfam" id="PF00460">
    <property type="entry name" value="Flg_bb_rod"/>
    <property type="match status" value="1"/>
</dbReference>
<evidence type="ECO:0000256" key="5">
    <source>
        <dbReference type="ARBA" id="ARBA00022525"/>
    </source>
</evidence>
<dbReference type="Pfam" id="PF22638">
    <property type="entry name" value="FlgK_D1"/>
    <property type="match status" value="1"/>
</dbReference>
<evidence type="ECO:0000259" key="9">
    <source>
        <dbReference type="Pfam" id="PF21158"/>
    </source>
</evidence>
<dbReference type="Pfam" id="PF21158">
    <property type="entry name" value="flgK_1st_1"/>
    <property type="match status" value="1"/>
</dbReference>
<dbReference type="InterPro" id="IPR002371">
    <property type="entry name" value="FlgK"/>
</dbReference>
<keyword evidence="5" id="KW-0964">Secreted</keyword>
<dbReference type="EMBL" id="CP056030">
    <property type="protein sequence ID" value="QKZ03603.1"/>
    <property type="molecule type" value="Genomic_DNA"/>
</dbReference>
<evidence type="ECO:0000256" key="4">
    <source>
        <dbReference type="ARBA" id="ARBA00016244"/>
    </source>
</evidence>
<evidence type="ECO:0000259" key="7">
    <source>
        <dbReference type="Pfam" id="PF00460"/>
    </source>
</evidence>
<evidence type="ECO:0000313" key="11">
    <source>
        <dbReference type="EMBL" id="QKZ03603.1"/>
    </source>
</evidence>
<dbReference type="PANTHER" id="PTHR30033">
    <property type="entry name" value="FLAGELLAR HOOK-ASSOCIATED PROTEIN 1"/>
    <property type="match status" value="1"/>
</dbReference>
<evidence type="ECO:0000259" key="8">
    <source>
        <dbReference type="Pfam" id="PF06429"/>
    </source>
</evidence>
<dbReference type="Pfam" id="PF06429">
    <property type="entry name" value="Flg_bbr_C"/>
    <property type="match status" value="1"/>
</dbReference>
<comment type="similarity">
    <text evidence="3">Belongs to the flagella basal body rod proteins family.</text>
</comment>
<evidence type="ECO:0000256" key="2">
    <source>
        <dbReference type="ARBA" id="ARBA00004613"/>
    </source>
</evidence>
<dbReference type="AlphaFoldDB" id="A0A7D5H4G2"/>
<dbReference type="Proteomes" id="UP000509568">
    <property type="component" value="Chromosome"/>
</dbReference>